<dbReference type="RefSeq" id="WP_163719998.1">
    <property type="nucleotide sequence ID" value="NZ_AP022574.1"/>
</dbReference>
<name>A0A7I7M5W0_9MYCO</name>
<dbReference type="KEGG" id="mpsc:MPSYJ_02300"/>
<keyword evidence="3" id="KW-1185">Reference proteome</keyword>
<dbReference type="Proteomes" id="UP000466514">
    <property type="component" value="Chromosome"/>
</dbReference>
<dbReference type="EMBL" id="AP022574">
    <property type="protein sequence ID" value="BBX66769.1"/>
    <property type="molecule type" value="Genomic_DNA"/>
</dbReference>
<keyword evidence="1" id="KW-0812">Transmembrane</keyword>
<proteinExistence type="predicted"/>
<evidence type="ECO:0000256" key="1">
    <source>
        <dbReference type="SAM" id="Phobius"/>
    </source>
</evidence>
<keyword evidence="1" id="KW-0472">Membrane</keyword>
<keyword evidence="1" id="KW-1133">Transmembrane helix</keyword>
<accession>A0A7I7M5W0</accession>
<sequence>MRRRRAVIELALAVLAAGGCVLSWLSASRQVVVAPLLDGQPSTMSVVYDAPMLTLSLLLATVAGVLAVLGITRLRRAPSTA</sequence>
<organism evidence="2 3">
    <name type="scientific">Mycolicibacterium psychrotolerans</name>
    <dbReference type="NCBI Taxonomy" id="216929"/>
    <lineage>
        <taxon>Bacteria</taxon>
        <taxon>Bacillati</taxon>
        <taxon>Actinomycetota</taxon>
        <taxon>Actinomycetes</taxon>
        <taxon>Mycobacteriales</taxon>
        <taxon>Mycobacteriaceae</taxon>
        <taxon>Mycolicibacterium</taxon>
    </lineage>
</organism>
<reference evidence="2 3" key="1">
    <citation type="journal article" date="2019" name="Emerg. Microbes Infect.">
        <title>Comprehensive subspecies identification of 175 nontuberculous mycobacteria species based on 7547 genomic profiles.</title>
        <authorList>
            <person name="Matsumoto Y."/>
            <person name="Kinjo T."/>
            <person name="Motooka D."/>
            <person name="Nabeya D."/>
            <person name="Jung N."/>
            <person name="Uechi K."/>
            <person name="Horii T."/>
            <person name="Iida T."/>
            <person name="Fujita J."/>
            <person name="Nakamura S."/>
        </authorList>
    </citation>
    <scope>NUCLEOTIDE SEQUENCE [LARGE SCALE GENOMIC DNA]</scope>
    <source>
        <strain evidence="2 3">JCM 13323</strain>
    </source>
</reference>
<evidence type="ECO:0000313" key="2">
    <source>
        <dbReference type="EMBL" id="BBX66769.1"/>
    </source>
</evidence>
<dbReference type="AlphaFoldDB" id="A0A7I7M5W0"/>
<feature type="transmembrane region" description="Helical" evidence="1">
    <location>
        <begin position="53"/>
        <end position="72"/>
    </location>
</feature>
<gene>
    <name evidence="2" type="ORF">MPSYJ_02300</name>
</gene>
<dbReference type="PROSITE" id="PS51257">
    <property type="entry name" value="PROKAR_LIPOPROTEIN"/>
    <property type="match status" value="1"/>
</dbReference>
<protein>
    <submittedName>
        <fullName evidence="2">Membrane protein</fullName>
    </submittedName>
</protein>
<evidence type="ECO:0000313" key="3">
    <source>
        <dbReference type="Proteomes" id="UP000466514"/>
    </source>
</evidence>